<proteinExistence type="predicted"/>
<name>S0FW46_RUMCE</name>
<reference evidence="1 2" key="1">
    <citation type="journal article" date="2013" name="Genome Announc.">
        <title>Draft Genome Sequence of the Cellulolytic, Mesophilic, Anaerobic Bacterium Clostridium termitidis Strain CT1112 (DSM 5398).</title>
        <authorList>
            <person name="Lal S."/>
            <person name="Ramachandran U."/>
            <person name="Zhang X."/>
            <person name="Munir R."/>
            <person name="Sparling R."/>
            <person name="Levin D.B."/>
        </authorList>
    </citation>
    <scope>NUCLEOTIDE SEQUENCE [LARGE SCALE GENOMIC DNA]</scope>
    <source>
        <strain evidence="1 2">CT1112</strain>
    </source>
</reference>
<evidence type="ECO:0000313" key="1">
    <source>
        <dbReference type="EMBL" id="EMS73384.1"/>
    </source>
</evidence>
<dbReference type="STRING" id="1195236.CTER_0551"/>
<evidence type="ECO:0000313" key="2">
    <source>
        <dbReference type="Proteomes" id="UP000014155"/>
    </source>
</evidence>
<dbReference type="RefSeq" id="WP_004623880.1">
    <property type="nucleotide sequence ID" value="NZ_AORV01000020.1"/>
</dbReference>
<dbReference type="SUPFAM" id="SSF48239">
    <property type="entry name" value="Terpenoid cyclases/Protein prenyltransferases"/>
    <property type="match status" value="2"/>
</dbReference>
<dbReference type="EMBL" id="AORV01000020">
    <property type="protein sequence ID" value="EMS73384.1"/>
    <property type="molecule type" value="Genomic_DNA"/>
</dbReference>
<accession>S0FW46</accession>
<gene>
    <name evidence="1" type="ORF">CTER_0551</name>
</gene>
<dbReference type="Gene3D" id="1.50.10.20">
    <property type="match status" value="1"/>
</dbReference>
<dbReference type="AlphaFoldDB" id="S0FW46"/>
<dbReference type="PATRIC" id="fig|1195236.3.peg.872"/>
<dbReference type="eggNOG" id="ENOG502Z95C">
    <property type="taxonomic scope" value="Bacteria"/>
</dbReference>
<dbReference type="InterPro" id="IPR008930">
    <property type="entry name" value="Terpenoid_cyclase/PrenylTrfase"/>
</dbReference>
<sequence>MKKLLLKDYLEIRSWIYRNARQIDLAVWRYYFEKGSKDAVLSALSFYQNEDGGFGHALEADSWNPNSSPYTTFYAIKILKGIGFDDLQHPVMRGIFKYLESNAHCSDDGWYFSIPSNNDFAHAPWWTWDTEANATESIGLTAEIVSFILINAHKNSELFNKALSLSEKIISKLDTTDQYGEMGLGGYCALLDAIERAGLTNRFNHSLLSERIKKLVHNIIERDTSKWTYHTRRPSDYIHSPASVFYKENEDIVQTELDYLIDTRPQNGVWDITWSWFENNEKYAKEFSISENWWKASVAVEKLNHLRNFNRLSQEINN</sequence>
<protein>
    <submittedName>
        <fullName evidence="1">Uncharacterized protein</fullName>
    </submittedName>
</protein>
<comment type="caution">
    <text evidence="1">The sequence shown here is derived from an EMBL/GenBank/DDBJ whole genome shotgun (WGS) entry which is preliminary data.</text>
</comment>
<organism evidence="1 2">
    <name type="scientific">Ruminiclostridium cellobioparum subsp. termitidis CT1112</name>
    <dbReference type="NCBI Taxonomy" id="1195236"/>
    <lineage>
        <taxon>Bacteria</taxon>
        <taxon>Bacillati</taxon>
        <taxon>Bacillota</taxon>
        <taxon>Clostridia</taxon>
        <taxon>Eubacteriales</taxon>
        <taxon>Oscillospiraceae</taxon>
        <taxon>Ruminiclostridium</taxon>
    </lineage>
</organism>
<dbReference type="Proteomes" id="UP000014155">
    <property type="component" value="Unassembled WGS sequence"/>
</dbReference>
<keyword evidence="2" id="KW-1185">Reference proteome</keyword>